<evidence type="ECO:0000256" key="1">
    <source>
        <dbReference type="ARBA" id="ARBA00023015"/>
    </source>
</evidence>
<dbReference type="InterPro" id="IPR001647">
    <property type="entry name" value="HTH_TetR"/>
</dbReference>
<dbReference type="Gene3D" id="1.10.357.10">
    <property type="entry name" value="Tetracycline Repressor, domain 2"/>
    <property type="match status" value="1"/>
</dbReference>
<dbReference type="GO" id="GO:0003677">
    <property type="term" value="F:DNA binding"/>
    <property type="evidence" value="ECO:0007669"/>
    <property type="project" value="UniProtKB-UniRule"/>
</dbReference>
<dbReference type="Pfam" id="PF16925">
    <property type="entry name" value="TetR_C_13"/>
    <property type="match status" value="1"/>
</dbReference>
<dbReference type="InterPro" id="IPR009057">
    <property type="entry name" value="Homeodomain-like_sf"/>
</dbReference>
<keyword evidence="2 4" id="KW-0238">DNA-binding</keyword>
<dbReference type="PRINTS" id="PR00455">
    <property type="entry name" value="HTHTETR"/>
</dbReference>
<dbReference type="eggNOG" id="COG1309">
    <property type="taxonomic scope" value="Bacteria"/>
</dbReference>
<dbReference type="Pfam" id="PF00440">
    <property type="entry name" value="TetR_N"/>
    <property type="match status" value="1"/>
</dbReference>
<dbReference type="PANTHER" id="PTHR47506:SF1">
    <property type="entry name" value="HTH-TYPE TRANSCRIPTIONAL REGULATOR YJDC"/>
    <property type="match status" value="1"/>
</dbReference>
<dbReference type="AlphaFoldDB" id="D3Q0Y4"/>
<organism evidence="6 7">
    <name type="scientific">Stackebrandtia nassauensis (strain DSM 44728 / CIP 108903 / NRRL B-16338 / NBRC 102104 / LLR-40K-21)</name>
    <dbReference type="NCBI Taxonomy" id="446470"/>
    <lineage>
        <taxon>Bacteria</taxon>
        <taxon>Bacillati</taxon>
        <taxon>Actinomycetota</taxon>
        <taxon>Actinomycetes</taxon>
        <taxon>Glycomycetales</taxon>
        <taxon>Glycomycetaceae</taxon>
        <taxon>Stackebrandtia</taxon>
    </lineage>
</organism>
<accession>D3Q0Y4</accession>
<reference evidence="6 7" key="1">
    <citation type="journal article" date="2009" name="Stand. Genomic Sci.">
        <title>Complete genome sequence of Stackebrandtia nassauensis type strain (LLR-40K-21).</title>
        <authorList>
            <person name="Munk C."/>
            <person name="Lapidus A."/>
            <person name="Copeland A."/>
            <person name="Jando M."/>
            <person name="Mayilraj S."/>
            <person name="Glavina Del Rio T."/>
            <person name="Nolan M."/>
            <person name="Chen F."/>
            <person name="Lucas S."/>
            <person name="Tice H."/>
            <person name="Cheng J.F."/>
            <person name="Han C."/>
            <person name="Detter J.C."/>
            <person name="Bruce D."/>
            <person name="Goodwin L."/>
            <person name="Chain P."/>
            <person name="Pitluck S."/>
            <person name="Goker M."/>
            <person name="Ovchinikova G."/>
            <person name="Pati A."/>
            <person name="Ivanova N."/>
            <person name="Mavromatis K."/>
            <person name="Chen A."/>
            <person name="Palaniappan K."/>
            <person name="Land M."/>
            <person name="Hauser L."/>
            <person name="Chang Y.J."/>
            <person name="Jeffries C.D."/>
            <person name="Bristow J."/>
            <person name="Eisen J.A."/>
            <person name="Markowitz V."/>
            <person name="Hugenholtz P."/>
            <person name="Kyrpides N.C."/>
            <person name="Klenk H.P."/>
        </authorList>
    </citation>
    <scope>NUCLEOTIDE SEQUENCE [LARGE SCALE GENOMIC DNA]</scope>
    <source>
        <strain evidence="7">DSM 44728 / CIP 108903 / NRRL B-16338 / NBRC 102104 / LLR-40K-21</strain>
    </source>
</reference>
<dbReference type="InterPro" id="IPR011075">
    <property type="entry name" value="TetR_C"/>
</dbReference>
<dbReference type="KEGG" id="sna:Snas_4082"/>
<proteinExistence type="predicted"/>
<dbReference type="InterPro" id="IPR036271">
    <property type="entry name" value="Tet_transcr_reg_TetR-rel_C_sf"/>
</dbReference>
<evidence type="ECO:0000313" key="6">
    <source>
        <dbReference type="EMBL" id="ADD43734.1"/>
    </source>
</evidence>
<dbReference type="HOGENOM" id="CLU_069356_28_0_11"/>
<dbReference type="Gene3D" id="1.10.10.60">
    <property type="entry name" value="Homeodomain-like"/>
    <property type="match status" value="1"/>
</dbReference>
<keyword evidence="1" id="KW-0805">Transcription regulation</keyword>
<feature type="DNA-binding region" description="H-T-H motif" evidence="4">
    <location>
        <begin position="29"/>
        <end position="48"/>
    </location>
</feature>
<evidence type="ECO:0000259" key="5">
    <source>
        <dbReference type="PROSITE" id="PS50977"/>
    </source>
</evidence>
<dbReference type="RefSeq" id="WP_013019305.1">
    <property type="nucleotide sequence ID" value="NC_013947.1"/>
</dbReference>
<dbReference type="PANTHER" id="PTHR47506">
    <property type="entry name" value="TRANSCRIPTIONAL REGULATORY PROTEIN"/>
    <property type="match status" value="1"/>
</dbReference>
<evidence type="ECO:0000256" key="4">
    <source>
        <dbReference type="PROSITE-ProRule" id="PRU00335"/>
    </source>
</evidence>
<evidence type="ECO:0000256" key="2">
    <source>
        <dbReference type="ARBA" id="ARBA00023125"/>
    </source>
</evidence>
<keyword evidence="7" id="KW-1185">Reference proteome</keyword>
<dbReference type="OrthoDB" id="9805134at2"/>
<keyword evidence="3" id="KW-0804">Transcription</keyword>
<dbReference type="SUPFAM" id="SSF46689">
    <property type="entry name" value="Homeodomain-like"/>
    <property type="match status" value="1"/>
</dbReference>
<feature type="domain" description="HTH tetR-type" evidence="5">
    <location>
        <begin position="6"/>
        <end position="66"/>
    </location>
</feature>
<dbReference type="Proteomes" id="UP000000844">
    <property type="component" value="Chromosome"/>
</dbReference>
<evidence type="ECO:0000256" key="3">
    <source>
        <dbReference type="ARBA" id="ARBA00023163"/>
    </source>
</evidence>
<dbReference type="EMBL" id="CP001778">
    <property type="protein sequence ID" value="ADD43734.1"/>
    <property type="molecule type" value="Genomic_DNA"/>
</dbReference>
<dbReference type="PROSITE" id="PS50977">
    <property type="entry name" value="HTH_TETR_2"/>
    <property type="match status" value="1"/>
</dbReference>
<gene>
    <name evidence="6" type="ordered locus">Snas_4082</name>
</gene>
<dbReference type="STRING" id="446470.Snas_4082"/>
<dbReference type="SUPFAM" id="SSF48498">
    <property type="entry name" value="Tetracyclin repressor-like, C-terminal domain"/>
    <property type="match status" value="1"/>
</dbReference>
<name>D3Q0Y4_STANL</name>
<evidence type="ECO:0000313" key="7">
    <source>
        <dbReference type="Proteomes" id="UP000000844"/>
    </source>
</evidence>
<protein>
    <submittedName>
        <fullName evidence="6">Transcriptional regulator, TetR family</fullName>
    </submittedName>
</protein>
<sequence length="193" mass="21150">MGRAKQFDPDVVVDKAMRVFWRDGYAGTTPQRLVDELGIGRGSLYNAFGSKAGLYERALRRYYETETVRLIEILDGAGSPRVRVRAALDLVVTAALADTERRGCMAANAAVEFGQTDATVNHLVRRVFERQEAAFRGAIEEGQRAGEFTTDADASDLAYVLLTTINGIRVLAKANPDEKRLRGLAATALRALD</sequence>